<protein>
    <submittedName>
        <fullName evidence="1">Uncharacterized protein</fullName>
    </submittedName>
</protein>
<reference evidence="1" key="1">
    <citation type="submission" date="2020-11" db="EMBL/GenBank/DDBJ databases">
        <authorList>
            <person name="Tran Van P."/>
        </authorList>
    </citation>
    <scope>NUCLEOTIDE SEQUENCE</scope>
</reference>
<gene>
    <name evidence="1" type="ORF">TPSB3V08_LOCUS12958</name>
</gene>
<dbReference type="EMBL" id="OD021341">
    <property type="protein sequence ID" value="CAD7419443.1"/>
    <property type="molecule type" value="Genomic_DNA"/>
</dbReference>
<name>A0A7R9DR34_TIMPO</name>
<organism evidence="1">
    <name type="scientific">Timema poppense</name>
    <name type="common">Walking stick</name>
    <dbReference type="NCBI Taxonomy" id="170557"/>
    <lineage>
        <taxon>Eukaryota</taxon>
        <taxon>Metazoa</taxon>
        <taxon>Ecdysozoa</taxon>
        <taxon>Arthropoda</taxon>
        <taxon>Hexapoda</taxon>
        <taxon>Insecta</taxon>
        <taxon>Pterygota</taxon>
        <taxon>Neoptera</taxon>
        <taxon>Polyneoptera</taxon>
        <taxon>Phasmatodea</taxon>
        <taxon>Timematodea</taxon>
        <taxon>Timematoidea</taxon>
        <taxon>Timematidae</taxon>
        <taxon>Timema</taxon>
    </lineage>
</organism>
<evidence type="ECO:0000313" key="1">
    <source>
        <dbReference type="EMBL" id="CAD7419443.1"/>
    </source>
</evidence>
<sequence>MTWRLKNQRLPLQLLHGVEQLCLSLRTGIVQGYHLYKLLPTILFFFSCQLVLDVPSSPTHTYPRTDGTVFMSGCHLHH</sequence>
<accession>A0A7R9DR34</accession>
<proteinExistence type="predicted"/>
<dbReference type="AlphaFoldDB" id="A0A7R9DR34"/>